<dbReference type="RefSeq" id="WP_128624974.1">
    <property type="nucleotide sequence ID" value="NZ_ML133510.1"/>
</dbReference>
<comment type="caution">
    <text evidence="1">The sequence shown here is derived from an EMBL/GenBank/DDBJ whole genome shotgun (WGS) entry which is preliminary data.</text>
</comment>
<dbReference type="AlphaFoldDB" id="A0A432V6A1"/>
<evidence type="ECO:0000313" key="1">
    <source>
        <dbReference type="EMBL" id="RUM97668.1"/>
    </source>
</evidence>
<accession>A0A432V6A1</accession>
<reference evidence="1 2" key="1">
    <citation type="submission" date="2018-11" db="EMBL/GenBank/DDBJ databases">
        <title>Pseudaminobacter arsenicus sp. nov., an arsenic-resistant bacterium isolated from arsenic-rich aquifers.</title>
        <authorList>
            <person name="Mu Y."/>
        </authorList>
    </citation>
    <scope>NUCLEOTIDE SEQUENCE [LARGE SCALE GENOMIC DNA]</scope>
    <source>
        <strain evidence="1 2">CB3</strain>
    </source>
</reference>
<proteinExistence type="predicted"/>
<sequence length="108" mass="11727">MEHIAALLLIIGCSGDFQECHELPAPVPIYETMEECDAVLPDTLREFSGRKPHVVAQCVYVDPAMEEEDAVLTWDIRPDGTLDASVGPAEVVVASNPVQPSKKPLGQE</sequence>
<keyword evidence="2" id="KW-1185">Reference proteome</keyword>
<dbReference type="EMBL" id="RKST01000010">
    <property type="protein sequence ID" value="RUM97668.1"/>
    <property type="molecule type" value="Genomic_DNA"/>
</dbReference>
<organism evidence="1 2">
    <name type="scientific">Borborobacter arsenicus</name>
    <dbReference type="NCBI Taxonomy" id="1851146"/>
    <lineage>
        <taxon>Bacteria</taxon>
        <taxon>Pseudomonadati</taxon>
        <taxon>Pseudomonadota</taxon>
        <taxon>Alphaproteobacteria</taxon>
        <taxon>Hyphomicrobiales</taxon>
        <taxon>Phyllobacteriaceae</taxon>
        <taxon>Borborobacter</taxon>
    </lineage>
</organism>
<protein>
    <submittedName>
        <fullName evidence="1">Uncharacterized protein</fullName>
    </submittedName>
</protein>
<dbReference type="OrthoDB" id="7907327at2"/>
<name>A0A432V6A1_9HYPH</name>
<evidence type="ECO:0000313" key="2">
    <source>
        <dbReference type="Proteomes" id="UP000281647"/>
    </source>
</evidence>
<gene>
    <name evidence="1" type="ORF">EET67_11415</name>
</gene>
<dbReference type="Proteomes" id="UP000281647">
    <property type="component" value="Unassembled WGS sequence"/>
</dbReference>